<reference evidence="4 5" key="1">
    <citation type="submission" date="2016-10" db="EMBL/GenBank/DDBJ databases">
        <authorList>
            <person name="de Groot N.N."/>
        </authorList>
    </citation>
    <scope>NUCLEOTIDE SEQUENCE [LARGE SCALE GENOMIC DNA]</scope>
    <source>
        <strain evidence="4 5">DSM 26915</strain>
    </source>
</reference>
<feature type="chain" id="PRO_5009292890" evidence="2">
    <location>
        <begin position="23"/>
        <end position="219"/>
    </location>
</feature>
<dbReference type="AlphaFoldDB" id="A0A1H6ANT7"/>
<keyword evidence="5" id="KW-1185">Reference proteome</keyword>
<feature type="signal peptide" evidence="2">
    <location>
        <begin position="1"/>
        <end position="22"/>
    </location>
</feature>
<feature type="domain" description="Outer membrane protein beta-barrel" evidence="3">
    <location>
        <begin position="9"/>
        <end position="219"/>
    </location>
</feature>
<evidence type="ECO:0000313" key="4">
    <source>
        <dbReference type="EMBL" id="SEG50389.1"/>
    </source>
</evidence>
<evidence type="ECO:0000256" key="2">
    <source>
        <dbReference type="SAM" id="SignalP"/>
    </source>
</evidence>
<organism evidence="4 5">
    <name type="scientific">Thalassococcus halodurans</name>
    <dbReference type="NCBI Taxonomy" id="373675"/>
    <lineage>
        <taxon>Bacteria</taxon>
        <taxon>Pseudomonadati</taxon>
        <taxon>Pseudomonadota</taxon>
        <taxon>Alphaproteobacteria</taxon>
        <taxon>Rhodobacterales</taxon>
        <taxon>Roseobacteraceae</taxon>
        <taxon>Thalassococcus</taxon>
    </lineage>
</organism>
<proteinExistence type="predicted"/>
<dbReference type="InterPro" id="IPR027385">
    <property type="entry name" value="Beta-barrel_OMP"/>
</dbReference>
<dbReference type="RefSeq" id="WP_103911373.1">
    <property type="nucleotide sequence ID" value="NZ_FNUZ01000005.1"/>
</dbReference>
<dbReference type="OrthoDB" id="9810784at2"/>
<evidence type="ECO:0000256" key="1">
    <source>
        <dbReference type="ARBA" id="ARBA00022729"/>
    </source>
</evidence>
<name>A0A1H6ANT7_9RHOB</name>
<evidence type="ECO:0000313" key="5">
    <source>
        <dbReference type="Proteomes" id="UP000236752"/>
    </source>
</evidence>
<dbReference type="Pfam" id="PF13505">
    <property type="entry name" value="OMP_b-brl"/>
    <property type="match status" value="1"/>
</dbReference>
<accession>A0A1H6ANT7</accession>
<keyword evidence="1 2" id="KW-0732">Signal</keyword>
<dbReference type="SUPFAM" id="SSF56925">
    <property type="entry name" value="OMPA-like"/>
    <property type="match status" value="1"/>
</dbReference>
<dbReference type="InterPro" id="IPR011250">
    <property type="entry name" value="OMP/PagP_B-barrel"/>
</dbReference>
<sequence>MKNSLKLAVAASAISMATPALAEFELSAYTGWQNANDSTVTGTYPQTGAQIDATVGWDGKSFEAPPYYGLRGTWWRTDNFGWGVEFTHSKVYAEEDDARAIGFSGLEFTDGLNILTANAMYRWPSAALGATPYVGAGLGISVPHVDVNSTNGSDTFGYQIGGPAARLTAGMSYDLTERTALFTEYQYTISDNEVELDGGGSLSTVIETNAINFGVSLRF</sequence>
<dbReference type="Gene3D" id="2.40.160.20">
    <property type="match status" value="1"/>
</dbReference>
<protein>
    <submittedName>
        <fullName evidence="4">Lipid A oxidase</fullName>
    </submittedName>
</protein>
<gene>
    <name evidence="4" type="ORF">SAMN04488045_3069</name>
</gene>
<dbReference type="Proteomes" id="UP000236752">
    <property type="component" value="Unassembled WGS sequence"/>
</dbReference>
<dbReference type="EMBL" id="FNUZ01000005">
    <property type="protein sequence ID" value="SEG50389.1"/>
    <property type="molecule type" value="Genomic_DNA"/>
</dbReference>
<evidence type="ECO:0000259" key="3">
    <source>
        <dbReference type="Pfam" id="PF13505"/>
    </source>
</evidence>